<dbReference type="Proteomes" id="UP000095751">
    <property type="component" value="Unassembled WGS sequence"/>
</dbReference>
<evidence type="ECO:0000313" key="8">
    <source>
        <dbReference type="EMBL" id="OEU17334.1"/>
    </source>
</evidence>
<dbReference type="InterPro" id="IPR012677">
    <property type="entry name" value="Nucleotide-bd_a/b_plait_sf"/>
</dbReference>
<dbReference type="AlphaFoldDB" id="A0A1E7FGS5"/>
<evidence type="ECO:0000256" key="2">
    <source>
        <dbReference type="ARBA" id="ARBA00022927"/>
    </source>
</evidence>
<dbReference type="GO" id="GO:0051028">
    <property type="term" value="P:mRNA transport"/>
    <property type="evidence" value="ECO:0007669"/>
    <property type="project" value="UniProtKB-UniRule"/>
</dbReference>
<dbReference type="InParanoid" id="A0A1E7FGS5"/>
<dbReference type="GO" id="GO:0005643">
    <property type="term" value="C:nuclear pore"/>
    <property type="evidence" value="ECO:0007669"/>
    <property type="project" value="UniProtKB-SubCell"/>
</dbReference>
<evidence type="ECO:0000256" key="4">
    <source>
        <dbReference type="ARBA" id="ARBA00023132"/>
    </source>
</evidence>
<dbReference type="GO" id="GO:0003676">
    <property type="term" value="F:nucleic acid binding"/>
    <property type="evidence" value="ECO:0007669"/>
    <property type="project" value="InterPro"/>
</dbReference>
<keyword evidence="5" id="KW-0813">Transport</keyword>
<feature type="domain" description="RRM Nup35-type" evidence="7">
    <location>
        <begin position="166"/>
        <end position="244"/>
    </location>
</feature>
<evidence type="ECO:0000256" key="3">
    <source>
        <dbReference type="ARBA" id="ARBA00023010"/>
    </source>
</evidence>
<dbReference type="GO" id="GO:0015031">
    <property type="term" value="P:protein transport"/>
    <property type="evidence" value="ECO:0007669"/>
    <property type="project" value="UniProtKB-KW"/>
</dbReference>
<dbReference type="InterPro" id="IPR035979">
    <property type="entry name" value="RBD_domain_sf"/>
</dbReference>
<feature type="compositionally biased region" description="Low complexity" evidence="6">
    <location>
        <begin position="48"/>
        <end position="75"/>
    </location>
</feature>
<dbReference type="EMBL" id="KV784357">
    <property type="protein sequence ID" value="OEU17334.1"/>
    <property type="molecule type" value="Genomic_DNA"/>
</dbReference>
<name>A0A1E7FGS5_9STRA</name>
<evidence type="ECO:0000259" key="7">
    <source>
        <dbReference type="PROSITE" id="PS51472"/>
    </source>
</evidence>
<feature type="compositionally biased region" description="Polar residues" evidence="6">
    <location>
        <begin position="1"/>
        <end position="19"/>
    </location>
</feature>
<keyword evidence="4 5" id="KW-0906">Nuclear pore complex</keyword>
<evidence type="ECO:0000256" key="6">
    <source>
        <dbReference type="SAM" id="MobiDB-lite"/>
    </source>
</evidence>
<dbReference type="InterPro" id="IPR007846">
    <property type="entry name" value="RRM_NUP35_dom"/>
</dbReference>
<keyword evidence="3" id="KW-0811">Translocation</keyword>
<organism evidence="8 9">
    <name type="scientific">Fragilariopsis cylindrus CCMP1102</name>
    <dbReference type="NCBI Taxonomy" id="635003"/>
    <lineage>
        <taxon>Eukaryota</taxon>
        <taxon>Sar</taxon>
        <taxon>Stramenopiles</taxon>
        <taxon>Ochrophyta</taxon>
        <taxon>Bacillariophyta</taxon>
        <taxon>Bacillariophyceae</taxon>
        <taxon>Bacillariophycidae</taxon>
        <taxon>Bacillariales</taxon>
        <taxon>Bacillariaceae</taxon>
        <taxon>Fragilariopsis</taxon>
    </lineage>
</organism>
<dbReference type="KEGG" id="fcy:FRACYDRAFT_237745"/>
<dbReference type="SUPFAM" id="SSF54928">
    <property type="entry name" value="RNA-binding domain, RBD"/>
    <property type="match status" value="1"/>
</dbReference>
<dbReference type="PROSITE" id="PS51472">
    <property type="entry name" value="RRM_NUP35"/>
    <property type="match status" value="1"/>
</dbReference>
<feature type="region of interest" description="Disordered" evidence="6">
    <location>
        <begin position="1"/>
        <end position="100"/>
    </location>
</feature>
<sequence length="328" mass="35636">MSVPGTSIFDNISRTPKSPKSNKRMSGLENPLLKSGQFSFGGGGGGVSSSLTQSSSKTMPRSPQNQRLQQPQQQSILKNGRKPSQSATPRPPPKMSLSLRGGMTLPMEINNNRNTATPKSYTKQNVQNSETPAKAGVSTPVPVASPPFLLKNKSTTNIDSYSSESLVADNWVVAHGYTSPIEYKELLNILSTFGRIQRQEANGNWLAVQFESPLSAEKAICCQPILLSNALCGIARGTPDLLQKLNTGKQQQQQNAAKGSSANSMAQLQNDNNTVTTAGKLGKLDEMDILLLENSSYADDPRKPDEQRSICDKLLAWYFGWNEHSHSD</sequence>
<protein>
    <recommendedName>
        <fullName evidence="7">RRM Nup35-type domain-containing protein</fullName>
    </recommendedName>
</protein>
<evidence type="ECO:0000256" key="5">
    <source>
        <dbReference type="PROSITE-ProRule" id="PRU00804"/>
    </source>
</evidence>
<keyword evidence="5" id="KW-0539">Nucleus</keyword>
<accession>A0A1E7FGS5</accession>
<dbReference type="Gene3D" id="3.30.70.330">
    <property type="match status" value="1"/>
</dbReference>
<gene>
    <name evidence="8" type="ORF">FRACYDRAFT_237745</name>
</gene>
<comment type="subcellular location">
    <subcellularLocation>
        <location evidence="1">Nucleus</location>
        <location evidence="1">Nuclear pore complex</location>
    </subcellularLocation>
</comment>
<dbReference type="OrthoDB" id="49272at2759"/>
<keyword evidence="9" id="KW-1185">Reference proteome</keyword>
<proteinExistence type="predicted"/>
<evidence type="ECO:0000313" key="9">
    <source>
        <dbReference type="Proteomes" id="UP000095751"/>
    </source>
</evidence>
<evidence type="ECO:0000256" key="1">
    <source>
        <dbReference type="ARBA" id="ARBA00004567"/>
    </source>
</evidence>
<dbReference type="Pfam" id="PF05172">
    <property type="entry name" value="RRM_Nup35"/>
    <property type="match status" value="1"/>
</dbReference>
<keyword evidence="5" id="KW-0509">mRNA transport</keyword>
<reference evidence="8 9" key="1">
    <citation type="submission" date="2016-09" db="EMBL/GenBank/DDBJ databases">
        <title>Extensive genetic diversity and differential bi-allelic expression allows diatom success in the polar Southern Ocean.</title>
        <authorList>
            <consortium name="DOE Joint Genome Institute"/>
            <person name="Mock T."/>
            <person name="Otillar R.P."/>
            <person name="Strauss J."/>
            <person name="Dupont C."/>
            <person name="Frickenhaus S."/>
            <person name="Maumus F."/>
            <person name="Mcmullan M."/>
            <person name="Sanges R."/>
            <person name="Schmutz J."/>
            <person name="Toseland A."/>
            <person name="Valas R."/>
            <person name="Veluchamy A."/>
            <person name="Ward B.J."/>
            <person name="Allen A."/>
            <person name="Barry K."/>
            <person name="Falciatore A."/>
            <person name="Ferrante M."/>
            <person name="Fortunato A.E."/>
            <person name="Gloeckner G."/>
            <person name="Gruber A."/>
            <person name="Hipkin R."/>
            <person name="Janech M."/>
            <person name="Kroth P."/>
            <person name="Leese F."/>
            <person name="Lindquist E."/>
            <person name="Lyon B.R."/>
            <person name="Martin J."/>
            <person name="Mayer C."/>
            <person name="Parker M."/>
            <person name="Quesneville H."/>
            <person name="Raymond J."/>
            <person name="Uhlig C."/>
            <person name="Valentin K.U."/>
            <person name="Worden A.Z."/>
            <person name="Armbrust E.V."/>
            <person name="Bowler C."/>
            <person name="Green B."/>
            <person name="Moulton V."/>
            <person name="Van Oosterhout C."/>
            <person name="Grigoriev I."/>
        </authorList>
    </citation>
    <scope>NUCLEOTIDE SEQUENCE [LARGE SCALE GENOMIC DNA]</scope>
    <source>
        <strain evidence="8 9">CCMP1102</strain>
    </source>
</reference>
<keyword evidence="2" id="KW-0653">Protein transport</keyword>